<accession>A0AAV4Y0Y0</accession>
<protein>
    <submittedName>
        <fullName evidence="1">Uncharacterized protein</fullName>
    </submittedName>
</protein>
<name>A0AAV4Y0Y0_CAEEX</name>
<comment type="caution">
    <text evidence="1">The sequence shown here is derived from an EMBL/GenBank/DDBJ whole genome shotgun (WGS) entry which is preliminary data.</text>
</comment>
<evidence type="ECO:0000313" key="2">
    <source>
        <dbReference type="Proteomes" id="UP001054945"/>
    </source>
</evidence>
<keyword evidence="2" id="KW-1185">Reference proteome</keyword>
<reference evidence="1 2" key="1">
    <citation type="submission" date="2021-06" db="EMBL/GenBank/DDBJ databases">
        <title>Caerostris extrusa draft genome.</title>
        <authorList>
            <person name="Kono N."/>
            <person name="Arakawa K."/>
        </authorList>
    </citation>
    <scope>NUCLEOTIDE SEQUENCE [LARGE SCALE GENOMIC DNA]</scope>
</reference>
<dbReference type="EMBL" id="BPLR01001237">
    <property type="protein sequence ID" value="GIZ01007.1"/>
    <property type="molecule type" value="Genomic_DNA"/>
</dbReference>
<gene>
    <name evidence="1" type="ORF">CEXT_485401</name>
</gene>
<dbReference type="Proteomes" id="UP001054945">
    <property type="component" value="Unassembled WGS sequence"/>
</dbReference>
<sequence>MKHKGKEEKRLMHCPDMGLTDYRRQLDVMEDSVIAFVWSPCNLFIHYREQYMSVISPTIVAIMGAVCHLQSPVVSGLLPAELTAYSPYIPQKNIEKPCSVI</sequence>
<evidence type="ECO:0000313" key="1">
    <source>
        <dbReference type="EMBL" id="GIZ01007.1"/>
    </source>
</evidence>
<organism evidence="1 2">
    <name type="scientific">Caerostris extrusa</name>
    <name type="common">Bark spider</name>
    <name type="synonym">Caerostris bankana</name>
    <dbReference type="NCBI Taxonomy" id="172846"/>
    <lineage>
        <taxon>Eukaryota</taxon>
        <taxon>Metazoa</taxon>
        <taxon>Ecdysozoa</taxon>
        <taxon>Arthropoda</taxon>
        <taxon>Chelicerata</taxon>
        <taxon>Arachnida</taxon>
        <taxon>Araneae</taxon>
        <taxon>Araneomorphae</taxon>
        <taxon>Entelegynae</taxon>
        <taxon>Araneoidea</taxon>
        <taxon>Araneidae</taxon>
        <taxon>Caerostris</taxon>
    </lineage>
</organism>
<proteinExistence type="predicted"/>
<dbReference type="AlphaFoldDB" id="A0AAV4Y0Y0"/>